<accession>F4S2Q4</accession>
<name>F4S2Q4_MELLP</name>
<dbReference type="AlphaFoldDB" id="F4S2Q4"/>
<evidence type="ECO:0000256" key="1">
    <source>
        <dbReference type="SAM" id="SignalP"/>
    </source>
</evidence>
<keyword evidence="3" id="KW-1185">Reference proteome</keyword>
<evidence type="ECO:0000313" key="3">
    <source>
        <dbReference type="Proteomes" id="UP000001072"/>
    </source>
</evidence>
<organism evidence="3">
    <name type="scientific">Melampsora larici-populina (strain 98AG31 / pathotype 3-4-7)</name>
    <name type="common">Poplar leaf rust fungus</name>
    <dbReference type="NCBI Taxonomy" id="747676"/>
    <lineage>
        <taxon>Eukaryota</taxon>
        <taxon>Fungi</taxon>
        <taxon>Dikarya</taxon>
        <taxon>Basidiomycota</taxon>
        <taxon>Pucciniomycotina</taxon>
        <taxon>Pucciniomycetes</taxon>
        <taxon>Pucciniales</taxon>
        <taxon>Melampsoraceae</taxon>
        <taxon>Melampsora</taxon>
    </lineage>
</organism>
<reference evidence="3" key="1">
    <citation type="journal article" date="2011" name="Proc. Natl. Acad. Sci. U.S.A.">
        <title>Obligate biotrophy features unraveled by the genomic analysis of rust fungi.</title>
        <authorList>
            <person name="Duplessis S."/>
            <person name="Cuomo C.A."/>
            <person name="Lin Y.-C."/>
            <person name="Aerts A."/>
            <person name="Tisserant E."/>
            <person name="Veneault-Fourrey C."/>
            <person name="Joly D.L."/>
            <person name="Hacquard S."/>
            <person name="Amselem J."/>
            <person name="Cantarel B.L."/>
            <person name="Chiu R."/>
            <person name="Coutinho P.M."/>
            <person name="Feau N."/>
            <person name="Field M."/>
            <person name="Frey P."/>
            <person name="Gelhaye E."/>
            <person name="Goldberg J."/>
            <person name="Grabherr M.G."/>
            <person name="Kodira C.D."/>
            <person name="Kohler A."/>
            <person name="Kuees U."/>
            <person name="Lindquist E.A."/>
            <person name="Lucas S.M."/>
            <person name="Mago R."/>
            <person name="Mauceli E."/>
            <person name="Morin E."/>
            <person name="Murat C."/>
            <person name="Pangilinan J.L."/>
            <person name="Park R."/>
            <person name="Pearson M."/>
            <person name="Quesneville H."/>
            <person name="Rouhier N."/>
            <person name="Sakthikumar S."/>
            <person name="Salamov A.A."/>
            <person name="Schmutz J."/>
            <person name="Selles B."/>
            <person name="Shapiro H."/>
            <person name="Tanguay P."/>
            <person name="Tuskan G.A."/>
            <person name="Henrissat B."/>
            <person name="Van de Peer Y."/>
            <person name="Rouze P."/>
            <person name="Ellis J.G."/>
            <person name="Dodds P.N."/>
            <person name="Schein J.E."/>
            <person name="Zhong S."/>
            <person name="Hamelin R.C."/>
            <person name="Grigoriev I.V."/>
            <person name="Szabo L.J."/>
            <person name="Martin F."/>
        </authorList>
    </citation>
    <scope>NUCLEOTIDE SEQUENCE [LARGE SCALE GENOMIC DNA]</scope>
    <source>
        <strain evidence="3">98AG31 / pathotype 3-4-7</strain>
    </source>
</reference>
<protein>
    <submittedName>
        <fullName evidence="2">Secreted protein</fullName>
    </submittedName>
</protein>
<keyword evidence="1" id="KW-0732">Signal</keyword>
<feature type="signal peptide" evidence="1">
    <location>
        <begin position="1"/>
        <end position="16"/>
    </location>
</feature>
<evidence type="ECO:0000313" key="2">
    <source>
        <dbReference type="EMBL" id="EGG01087.1"/>
    </source>
</evidence>
<gene>
    <name evidence="2" type="ORF">MELLADRAFT_124565</name>
</gene>
<dbReference type="InParanoid" id="F4S2Q4"/>
<dbReference type="HOGENOM" id="CLU_1896700_0_0_1"/>
<dbReference type="RefSeq" id="XP_007415687.1">
    <property type="nucleotide sequence ID" value="XM_007415625.1"/>
</dbReference>
<proteinExistence type="predicted"/>
<dbReference type="GeneID" id="18926845"/>
<dbReference type="EMBL" id="GL883141">
    <property type="protein sequence ID" value="EGG01087.1"/>
    <property type="molecule type" value="Genomic_DNA"/>
</dbReference>
<dbReference type="Proteomes" id="UP000001072">
    <property type="component" value="Unassembled WGS sequence"/>
</dbReference>
<feature type="chain" id="PRO_5003318211" evidence="1">
    <location>
        <begin position="17"/>
        <end position="134"/>
    </location>
</feature>
<dbReference type="KEGG" id="mlr:MELLADRAFT_124565"/>
<dbReference type="VEuPathDB" id="FungiDB:MELLADRAFT_124565"/>
<sequence length="134" mass="14817">MKNLLWTLIQLSMAFALMNAHLATDWQTASRVACETFSDVVISNVLHDPGGISNTISPHATITCNGRPMSSTGFIEKACSGGFKTRDPMLPQALDSGRNIYYVNWKAEGYNVAVLFNKETRLIVAVTLTIMRDY</sequence>